<feature type="domain" description="G" evidence="3">
    <location>
        <begin position="118"/>
        <end position="226"/>
    </location>
</feature>
<name>A0A7X5QWZ2_9GAMM</name>
<dbReference type="GO" id="GO:0005737">
    <property type="term" value="C:cytoplasm"/>
    <property type="evidence" value="ECO:0007669"/>
    <property type="project" value="TreeGrafter"/>
</dbReference>
<dbReference type="InterPro" id="IPR006073">
    <property type="entry name" value="GTP-bd"/>
</dbReference>
<dbReference type="Pfam" id="PF01926">
    <property type="entry name" value="MMR_HSR1"/>
    <property type="match status" value="1"/>
</dbReference>
<dbReference type="Gene3D" id="3.40.50.300">
    <property type="entry name" value="P-loop containing nucleotide triphosphate hydrolases"/>
    <property type="match status" value="1"/>
</dbReference>
<dbReference type="SUPFAM" id="SSF52540">
    <property type="entry name" value="P-loop containing nucleoside triphosphate hydrolases"/>
    <property type="match status" value="1"/>
</dbReference>
<dbReference type="PANTHER" id="PTHR42714">
    <property type="entry name" value="TRNA MODIFICATION GTPASE GTPBP3"/>
    <property type="match status" value="1"/>
</dbReference>
<dbReference type="RefSeq" id="WP_166700769.1">
    <property type="nucleotide sequence ID" value="NZ_JAAQTL010000002.1"/>
</dbReference>
<dbReference type="GO" id="GO:0030488">
    <property type="term" value="P:tRNA methylation"/>
    <property type="evidence" value="ECO:0007669"/>
    <property type="project" value="TreeGrafter"/>
</dbReference>
<keyword evidence="2" id="KW-0472">Membrane</keyword>
<evidence type="ECO:0000313" key="5">
    <source>
        <dbReference type="Proteomes" id="UP000518878"/>
    </source>
</evidence>
<protein>
    <submittedName>
        <fullName evidence="4">GTP-binding protein HSR1</fullName>
    </submittedName>
</protein>
<sequence length="483" mass="52238">MSSRLRLLLAAVGLLALAWLLLAALDRALALAQRFMGLPTGMRWLVGGVLLLVALAGAGLGVWWLRPRKPRTPVVAPDRASLEARIERLREADTDVEELRKELGELDRRRESDRTYLAVFGEISTGKSTLIAALVPGASPERDARGGTTRDVVTYETSAWDAPWTVADVPGSSEADGETRERLAREEALRAHAVIYVCAGDLTRTQGDELRWLGDFGKPLLLAVNKADQWTPDELARILSRVREQAGGVPDAVLAISAGGEERFTRRLPDGSTEDVTRRRAANVQPLLDALRQLLAPGSAALEAQRQNAVLAGLHERTGERERAWRGVEAERIVRRYARRAVVGAMAAVAPGSDLVIQGALATGMVRALAALHDVRVTDVEIDNLLRQVRMTLRTGTSVALAVAGNALKAFPGLGTLGGGVLHAFAYALIFDSFGRALAATLAERRTLDQEDAGERMRELLGEAGASRLRHLAELTGEALRDR</sequence>
<dbReference type="GO" id="GO:0002098">
    <property type="term" value="P:tRNA wobble uridine modification"/>
    <property type="evidence" value="ECO:0007669"/>
    <property type="project" value="TreeGrafter"/>
</dbReference>
<feature type="coiled-coil region" evidence="1">
    <location>
        <begin position="79"/>
        <end position="109"/>
    </location>
</feature>
<keyword evidence="2" id="KW-1133">Transmembrane helix</keyword>
<dbReference type="GO" id="GO:0005525">
    <property type="term" value="F:GTP binding"/>
    <property type="evidence" value="ECO:0007669"/>
    <property type="project" value="InterPro"/>
</dbReference>
<evidence type="ECO:0000256" key="2">
    <source>
        <dbReference type="SAM" id="Phobius"/>
    </source>
</evidence>
<dbReference type="AlphaFoldDB" id="A0A7X5QWZ2"/>
<dbReference type="EMBL" id="JAAQTL010000002">
    <property type="protein sequence ID" value="NID16963.1"/>
    <property type="molecule type" value="Genomic_DNA"/>
</dbReference>
<feature type="transmembrane region" description="Helical" evidence="2">
    <location>
        <begin position="42"/>
        <end position="65"/>
    </location>
</feature>
<keyword evidence="1" id="KW-0175">Coiled coil</keyword>
<dbReference type="InterPro" id="IPR027417">
    <property type="entry name" value="P-loop_NTPase"/>
</dbReference>
<keyword evidence="2" id="KW-0812">Transmembrane</keyword>
<evidence type="ECO:0000313" key="4">
    <source>
        <dbReference type="EMBL" id="NID16963.1"/>
    </source>
</evidence>
<comment type="caution">
    <text evidence="4">The sequence shown here is derived from an EMBL/GenBank/DDBJ whole genome shotgun (WGS) entry which is preliminary data.</text>
</comment>
<evidence type="ECO:0000256" key="1">
    <source>
        <dbReference type="SAM" id="Coils"/>
    </source>
</evidence>
<gene>
    <name evidence="4" type="ORF">HBF32_15920</name>
</gene>
<organism evidence="4 5">
    <name type="scientific">Luteibacter yeojuensis</name>
    <dbReference type="NCBI Taxonomy" id="345309"/>
    <lineage>
        <taxon>Bacteria</taxon>
        <taxon>Pseudomonadati</taxon>
        <taxon>Pseudomonadota</taxon>
        <taxon>Gammaproteobacteria</taxon>
        <taxon>Lysobacterales</taxon>
        <taxon>Rhodanobacteraceae</taxon>
        <taxon>Luteibacter</taxon>
    </lineage>
</organism>
<reference evidence="4 5" key="1">
    <citation type="journal article" date="2006" name="Int. J. Syst. Evol. Microbiol.">
        <title>Dyella yeojuensis sp. nov., isolated from greenhouse soil in Korea.</title>
        <authorList>
            <person name="Kim B.Y."/>
            <person name="Weon H.Y."/>
            <person name="Lee K.H."/>
            <person name="Seok S.J."/>
            <person name="Kwon S.W."/>
            <person name="Go S.J."/>
            <person name="Stackebrandt E."/>
        </authorList>
    </citation>
    <scope>NUCLEOTIDE SEQUENCE [LARGE SCALE GENOMIC DNA]</scope>
    <source>
        <strain evidence="4 5">DSM 17673</strain>
    </source>
</reference>
<keyword evidence="5" id="KW-1185">Reference proteome</keyword>
<proteinExistence type="predicted"/>
<dbReference type="Proteomes" id="UP000518878">
    <property type="component" value="Unassembled WGS sequence"/>
</dbReference>
<evidence type="ECO:0000259" key="3">
    <source>
        <dbReference type="Pfam" id="PF01926"/>
    </source>
</evidence>
<dbReference type="PANTHER" id="PTHR42714:SF6">
    <property type="entry name" value="TRANSLATION INITIATION FACTOR IF-2"/>
    <property type="match status" value="1"/>
</dbReference>
<accession>A0A7X5QWZ2</accession>